<organism evidence="1 2">
    <name type="scientific">Thalassiosira oceanica</name>
    <name type="common">Marine diatom</name>
    <dbReference type="NCBI Taxonomy" id="159749"/>
    <lineage>
        <taxon>Eukaryota</taxon>
        <taxon>Sar</taxon>
        <taxon>Stramenopiles</taxon>
        <taxon>Ochrophyta</taxon>
        <taxon>Bacillariophyta</taxon>
        <taxon>Coscinodiscophyceae</taxon>
        <taxon>Thalassiosirophycidae</taxon>
        <taxon>Thalassiosirales</taxon>
        <taxon>Thalassiosiraceae</taxon>
        <taxon>Thalassiosira</taxon>
    </lineage>
</organism>
<dbReference type="Proteomes" id="UP000266841">
    <property type="component" value="Unassembled WGS sequence"/>
</dbReference>
<feature type="non-terminal residue" evidence="1">
    <location>
        <position position="1"/>
    </location>
</feature>
<dbReference type="EMBL" id="AGNL01003658">
    <property type="protein sequence ID" value="EJK74444.1"/>
    <property type="molecule type" value="Genomic_DNA"/>
</dbReference>
<evidence type="ECO:0000313" key="1">
    <source>
        <dbReference type="EMBL" id="EJK74444.1"/>
    </source>
</evidence>
<proteinExistence type="predicted"/>
<reference evidence="1 2" key="1">
    <citation type="journal article" date="2012" name="Genome Biol.">
        <title>Genome and low-iron response of an oceanic diatom adapted to chronic iron limitation.</title>
        <authorList>
            <person name="Lommer M."/>
            <person name="Specht M."/>
            <person name="Roy A.S."/>
            <person name="Kraemer L."/>
            <person name="Andreson R."/>
            <person name="Gutowska M.A."/>
            <person name="Wolf J."/>
            <person name="Bergner S.V."/>
            <person name="Schilhabel M.B."/>
            <person name="Klostermeier U.C."/>
            <person name="Beiko R.G."/>
            <person name="Rosenstiel P."/>
            <person name="Hippler M."/>
            <person name="Laroche J."/>
        </authorList>
    </citation>
    <scope>NUCLEOTIDE SEQUENCE [LARGE SCALE GENOMIC DNA]</scope>
    <source>
        <strain evidence="1 2">CCMP1005</strain>
    </source>
</reference>
<accession>K0TBC7</accession>
<gene>
    <name evidence="1" type="ORF">THAOC_03876</name>
</gene>
<keyword evidence="2" id="KW-1185">Reference proteome</keyword>
<evidence type="ECO:0000313" key="2">
    <source>
        <dbReference type="Proteomes" id="UP000266841"/>
    </source>
</evidence>
<protein>
    <submittedName>
        <fullName evidence="1">Uncharacterized protein</fullName>
    </submittedName>
</protein>
<comment type="caution">
    <text evidence="1">The sequence shown here is derived from an EMBL/GenBank/DDBJ whole genome shotgun (WGS) entry which is preliminary data.</text>
</comment>
<sequence>GKHPGNRRPPPLPCWRVVENDGKLRFEQSSGLAGFTVACVDTLPASTPAPYTGNVADMSPTCRQDVTCCRDLWLSATVGTSRAYVRGTVKDAVQGPRPRRVPVSFFGCNKLGEPVRRLPTMASSSAASFREGEEEAELPALQSIWDDDHIEKSASNSWTCGWSGDPTLLPYRSLVTSREGTPVQKGCPRRSGKLVKLTDGLGLVAGAMGHGVFLPPYFRSSSPRCNDAPTQLNTTLIQHSSSINNKVGRVKRAARSRG</sequence>
<dbReference type="AlphaFoldDB" id="K0TBC7"/>
<name>K0TBC7_THAOC</name>